<keyword evidence="2" id="KW-0812">Transmembrane</keyword>
<accession>A2RZ32</accession>
<sequence length="490" mass="49827">MTDFAASPRTRSSRSSPARRRPRAAAASGPGQSRAAARPGRDAAAGDASRDEHTLDLFGTAFEENARTDEAAAGVAVDETAHDAARVQARGFGGLDRPGRGAGADADAGAGADADASADADADARGARAAAHAPEPAGEQADLLSGFGESPAADRQDAQRNADGRVDAEAADGERSRAVKADERLNEGVSQGVNAEASAGEHAAAGPAIIRRGASAPDASEPAAAKSGVDEATAARPPRARRASARRADGGKQAAERGARRGRAAEGAISKSAGADGGALGGEAAGGQAAENRAVPADTVRDSSPAPVARRDAAVRGRPAEARALPAAADRAPVNAAQPHPRSANPSPALLPAAAAQAATSAASADSDAQLRPLADRIRALQSETIDLRRAADAQMRRVNRLLLALAVVLLAAIVAWIVQAVQLSRQRDQFAAIQQRIDRLVAAQATQGATIATLSQRQDEVGAQVDRLTSRLSSAAVPAKRAHRTRHMR</sequence>
<gene>
    <name evidence="3" type="ordered locus">BMA10229_1148</name>
</gene>
<feature type="compositionally biased region" description="Low complexity" evidence="1">
    <location>
        <begin position="1"/>
        <end position="16"/>
    </location>
</feature>
<dbReference type="HOGENOM" id="CLU_042254_0_0_4"/>
<name>A2RZ32_BURM9</name>
<feature type="region of interest" description="Disordered" evidence="1">
    <location>
        <begin position="1"/>
        <end position="62"/>
    </location>
</feature>
<dbReference type="KEGG" id="bml:BMA10229_1148"/>
<dbReference type="EMBL" id="CP000545">
    <property type="protein sequence ID" value="ABM99565.2"/>
    <property type="molecule type" value="Genomic_DNA"/>
</dbReference>
<feature type="compositionally biased region" description="Low complexity" evidence="1">
    <location>
        <begin position="195"/>
        <end position="225"/>
    </location>
</feature>
<feature type="compositionally biased region" description="Low complexity" evidence="1">
    <location>
        <begin position="127"/>
        <end position="138"/>
    </location>
</feature>
<organism evidence="3 4">
    <name type="scientific">Burkholderia mallei (strain NCTC 10229)</name>
    <dbReference type="NCBI Taxonomy" id="412022"/>
    <lineage>
        <taxon>Bacteria</taxon>
        <taxon>Pseudomonadati</taxon>
        <taxon>Pseudomonadota</taxon>
        <taxon>Betaproteobacteria</taxon>
        <taxon>Burkholderiales</taxon>
        <taxon>Burkholderiaceae</taxon>
        <taxon>Burkholderia</taxon>
        <taxon>pseudomallei group</taxon>
    </lineage>
</organism>
<feature type="compositionally biased region" description="Basic and acidic residues" evidence="1">
    <location>
        <begin position="152"/>
        <end position="186"/>
    </location>
</feature>
<feature type="compositionally biased region" description="Basic and acidic residues" evidence="1">
    <location>
        <begin position="246"/>
        <end position="259"/>
    </location>
</feature>
<feature type="region of interest" description="Disordered" evidence="1">
    <location>
        <begin position="88"/>
        <end position="355"/>
    </location>
</feature>
<keyword evidence="2" id="KW-1133">Transmembrane helix</keyword>
<evidence type="ECO:0000256" key="2">
    <source>
        <dbReference type="SAM" id="Phobius"/>
    </source>
</evidence>
<feature type="transmembrane region" description="Helical" evidence="2">
    <location>
        <begin position="399"/>
        <end position="419"/>
    </location>
</feature>
<dbReference type="AlphaFoldDB" id="A2RZ32"/>
<keyword evidence="2" id="KW-0472">Membrane</keyword>
<evidence type="ECO:0000313" key="4">
    <source>
        <dbReference type="Proteomes" id="UP000002283"/>
    </source>
</evidence>
<feature type="compositionally biased region" description="Gly residues" evidence="1">
    <location>
        <begin position="91"/>
        <end position="102"/>
    </location>
</feature>
<reference evidence="3 4" key="1">
    <citation type="submission" date="2007-01" db="EMBL/GenBank/DDBJ databases">
        <authorList>
            <person name="DeShazer D."/>
            <person name="Woods D.E."/>
            <person name="Nierman W.C."/>
        </authorList>
    </citation>
    <scope>NUCLEOTIDE SEQUENCE [LARGE SCALE GENOMIC DNA]</scope>
    <source>
        <strain evidence="3 4">NCTC 10229</strain>
    </source>
</reference>
<feature type="compositionally biased region" description="Gly residues" evidence="1">
    <location>
        <begin position="275"/>
        <end position="285"/>
    </location>
</feature>
<feature type="compositionally biased region" description="Low complexity" evidence="1">
    <location>
        <begin position="103"/>
        <end position="115"/>
    </location>
</feature>
<proteinExistence type="predicted"/>
<evidence type="ECO:0000313" key="3">
    <source>
        <dbReference type="EMBL" id="ABM99565.2"/>
    </source>
</evidence>
<feature type="compositionally biased region" description="Low complexity" evidence="1">
    <location>
        <begin position="24"/>
        <end position="47"/>
    </location>
</feature>
<protein>
    <submittedName>
        <fullName evidence="3">Putative membrane protein</fullName>
    </submittedName>
</protein>
<feature type="compositionally biased region" description="Basic and acidic residues" evidence="1">
    <location>
        <begin position="309"/>
        <end position="321"/>
    </location>
</feature>
<dbReference type="Proteomes" id="UP000002283">
    <property type="component" value="Chromosome II"/>
</dbReference>
<feature type="compositionally biased region" description="Low complexity" evidence="1">
    <location>
        <begin position="322"/>
        <end position="355"/>
    </location>
</feature>
<evidence type="ECO:0000256" key="1">
    <source>
        <dbReference type="SAM" id="MobiDB-lite"/>
    </source>
</evidence>